<accession>A0A081D1Z9</accession>
<dbReference type="SMART" id="SM00478">
    <property type="entry name" value="ENDO3c"/>
    <property type="match status" value="1"/>
</dbReference>
<dbReference type="Gene3D" id="1.10.340.30">
    <property type="entry name" value="Hypothetical protein, domain 2"/>
    <property type="match status" value="1"/>
</dbReference>
<name>A0A081D1Z9_9HYPH</name>
<evidence type="ECO:0000313" key="6">
    <source>
        <dbReference type="EMBL" id="GAK72945.1"/>
    </source>
</evidence>
<dbReference type="Proteomes" id="UP000028701">
    <property type="component" value="Unassembled WGS sequence"/>
</dbReference>
<evidence type="ECO:0000256" key="1">
    <source>
        <dbReference type="ARBA" id="ARBA00000086"/>
    </source>
</evidence>
<dbReference type="Pfam" id="PF00730">
    <property type="entry name" value="HhH-GPD"/>
    <property type="match status" value="1"/>
</dbReference>
<keyword evidence="3" id="KW-0227">DNA damage</keyword>
<dbReference type="Gene3D" id="1.10.1670.40">
    <property type="match status" value="1"/>
</dbReference>
<dbReference type="GO" id="GO:0005737">
    <property type="term" value="C:cytoplasm"/>
    <property type="evidence" value="ECO:0007669"/>
    <property type="project" value="TreeGrafter"/>
</dbReference>
<reference evidence="6 7" key="1">
    <citation type="submission" date="2014-08" db="EMBL/GenBank/DDBJ databases">
        <title>Whole genome shotgun sequence of Rhizobium rubi NBRC 13261.</title>
        <authorList>
            <person name="Katano-Makiyama Y."/>
            <person name="Hosoyama A."/>
            <person name="Hashimoto M."/>
            <person name="Hosoyama Y."/>
            <person name="Noguchi M."/>
            <person name="Tsuchikane K."/>
            <person name="Uohara A."/>
            <person name="Ohji S."/>
            <person name="Ichikawa N."/>
            <person name="Kimura A."/>
            <person name="Yamazoe A."/>
            <person name="Fujita N."/>
        </authorList>
    </citation>
    <scope>NUCLEOTIDE SEQUENCE [LARGE SCALE GENOMIC DNA]</scope>
    <source>
        <strain evidence="6 7">NBRC 13261</strain>
    </source>
</reference>
<dbReference type="GO" id="GO:0032131">
    <property type="term" value="F:alkylated DNA binding"/>
    <property type="evidence" value="ECO:0007669"/>
    <property type="project" value="TreeGrafter"/>
</dbReference>
<comment type="caution">
    <text evidence="6">The sequence shown here is derived from an EMBL/GenBank/DDBJ whole genome shotgun (WGS) entry which is preliminary data.</text>
</comment>
<dbReference type="PANTHER" id="PTHR43003">
    <property type="entry name" value="DNA-3-METHYLADENINE GLYCOSYLASE"/>
    <property type="match status" value="1"/>
</dbReference>
<dbReference type="GO" id="GO:0032993">
    <property type="term" value="C:protein-DNA complex"/>
    <property type="evidence" value="ECO:0007669"/>
    <property type="project" value="TreeGrafter"/>
</dbReference>
<dbReference type="InterPro" id="IPR051912">
    <property type="entry name" value="Alkylbase_DNA_Glycosylase/TA"/>
</dbReference>
<dbReference type="OrthoDB" id="9785929at2"/>
<dbReference type="RefSeq" id="WP_045232372.1">
    <property type="nucleotide sequence ID" value="NZ_BBJU01000029.1"/>
</dbReference>
<dbReference type="EC" id="3.2.2.21" evidence="2"/>
<dbReference type="eggNOG" id="COG0122">
    <property type="taxonomic scope" value="Bacteria"/>
</dbReference>
<proteinExistence type="predicted"/>
<dbReference type="SUPFAM" id="SSF48150">
    <property type="entry name" value="DNA-glycosylase"/>
    <property type="match status" value="1"/>
</dbReference>
<comment type="catalytic activity">
    <reaction evidence="1">
        <text>Hydrolysis of alkylated DNA, releasing 3-methyladenine, 3-methylguanine, 7-methylguanine and 7-methyladenine.</text>
        <dbReference type="EC" id="3.2.2.21"/>
    </reaction>
</comment>
<evidence type="ECO:0000313" key="7">
    <source>
        <dbReference type="Proteomes" id="UP000028701"/>
    </source>
</evidence>
<gene>
    <name evidence="6" type="ORF">RRU01S_29_00620</name>
</gene>
<evidence type="ECO:0000256" key="3">
    <source>
        <dbReference type="ARBA" id="ARBA00022763"/>
    </source>
</evidence>
<dbReference type="AlphaFoldDB" id="A0A081D1Z9"/>
<dbReference type="GO" id="GO:0043916">
    <property type="term" value="F:DNA-7-methylguanine glycosylase activity"/>
    <property type="evidence" value="ECO:0007669"/>
    <property type="project" value="TreeGrafter"/>
</dbReference>
<dbReference type="GO" id="GO:0006307">
    <property type="term" value="P:DNA alkylation repair"/>
    <property type="evidence" value="ECO:0007669"/>
    <property type="project" value="TreeGrafter"/>
</dbReference>
<dbReference type="CDD" id="cd00056">
    <property type="entry name" value="ENDO3c"/>
    <property type="match status" value="1"/>
</dbReference>
<protein>
    <recommendedName>
        <fullName evidence="2">DNA-3-methyladenine glycosylase II</fullName>
        <ecNumber evidence="2">3.2.2.21</ecNumber>
    </recommendedName>
</protein>
<dbReference type="InterPro" id="IPR003265">
    <property type="entry name" value="HhH-GPD_domain"/>
</dbReference>
<dbReference type="GO" id="GO:0008725">
    <property type="term" value="F:DNA-3-methyladenine glycosylase activity"/>
    <property type="evidence" value="ECO:0007669"/>
    <property type="project" value="TreeGrafter"/>
</dbReference>
<keyword evidence="4" id="KW-0234">DNA repair</keyword>
<dbReference type="EMBL" id="BBJU01000029">
    <property type="protein sequence ID" value="GAK72945.1"/>
    <property type="molecule type" value="Genomic_DNA"/>
</dbReference>
<evidence type="ECO:0000259" key="5">
    <source>
        <dbReference type="SMART" id="SM00478"/>
    </source>
</evidence>
<dbReference type="PANTHER" id="PTHR43003:SF13">
    <property type="entry name" value="DNA-3-METHYLADENINE GLYCOSYLASE 2"/>
    <property type="match status" value="1"/>
</dbReference>
<feature type="domain" description="HhH-GPD" evidence="5">
    <location>
        <begin position="52"/>
        <end position="204"/>
    </location>
</feature>
<dbReference type="InterPro" id="IPR011257">
    <property type="entry name" value="DNA_glycosylase"/>
</dbReference>
<dbReference type="GO" id="GO:0006285">
    <property type="term" value="P:base-excision repair, AP site formation"/>
    <property type="evidence" value="ECO:0007669"/>
    <property type="project" value="TreeGrafter"/>
</dbReference>
<sequence length="215" mass="23210">MVNIIRNAADIEEGLANLLRIDPRLKAVAVKAGPLPLRLNKPGFAGLAHIIVSQVVSRASADAIWRRMADAVGEITAQNYLAVVTAEAAQFGLSRAKARTLHGVATTIAEGRLNFDALNVLDEREAFARLTALRGIGPWTAQVYLMFCGGHADIFPSGDVALQAAVAHAFQMNARPSGKELSEMASLWSPWRSVAARLFWAYYASMTQREAVPIA</sequence>
<evidence type="ECO:0000256" key="4">
    <source>
        <dbReference type="ARBA" id="ARBA00023204"/>
    </source>
</evidence>
<organism evidence="6 7">
    <name type="scientific">Agrobacterium rubi TR3 = NBRC 13261</name>
    <dbReference type="NCBI Taxonomy" id="1368415"/>
    <lineage>
        <taxon>Bacteria</taxon>
        <taxon>Pseudomonadati</taxon>
        <taxon>Pseudomonadota</taxon>
        <taxon>Alphaproteobacteria</taxon>
        <taxon>Hyphomicrobiales</taxon>
        <taxon>Rhizobiaceae</taxon>
        <taxon>Rhizobium/Agrobacterium group</taxon>
        <taxon>Agrobacterium</taxon>
    </lineage>
</organism>
<evidence type="ECO:0000256" key="2">
    <source>
        <dbReference type="ARBA" id="ARBA00012000"/>
    </source>
</evidence>